<dbReference type="EMBL" id="JASAOG010000109">
    <property type="protein sequence ID" value="KAK0050908.1"/>
    <property type="molecule type" value="Genomic_DNA"/>
</dbReference>
<accession>A0AAD8BAB7</accession>
<protein>
    <submittedName>
        <fullName evidence="1">Uncharacterized protein</fullName>
    </submittedName>
</protein>
<proteinExistence type="predicted"/>
<comment type="caution">
    <text evidence="1">The sequence shown here is derived from an EMBL/GenBank/DDBJ whole genome shotgun (WGS) entry which is preliminary data.</text>
</comment>
<dbReference type="AlphaFoldDB" id="A0AAD8BAB7"/>
<organism evidence="1 2">
    <name type="scientific">Biomphalaria pfeifferi</name>
    <name type="common">Bloodfluke planorb</name>
    <name type="synonym">Freshwater snail</name>
    <dbReference type="NCBI Taxonomy" id="112525"/>
    <lineage>
        <taxon>Eukaryota</taxon>
        <taxon>Metazoa</taxon>
        <taxon>Spiralia</taxon>
        <taxon>Lophotrochozoa</taxon>
        <taxon>Mollusca</taxon>
        <taxon>Gastropoda</taxon>
        <taxon>Heterobranchia</taxon>
        <taxon>Euthyneura</taxon>
        <taxon>Panpulmonata</taxon>
        <taxon>Hygrophila</taxon>
        <taxon>Lymnaeoidea</taxon>
        <taxon>Planorbidae</taxon>
        <taxon>Biomphalaria</taxon>
    </lineage>
</organism>
<evidence type="ECO:0000313" key="2">
    <source>
        <dbReference type="Proteomes" id="UP001233172"/>
    </source>
</evidence>
<keyword evidence="2" id="KW-1185">Reference proteome</keyword>
<name>A0AAD8BAB7_BIOPF</name>
<evidence type="ECO:0000313" key="1">
    <source>
        <dbReference type="EMBL" id="KAK0050908.1"/>
    </source>
</evidence>
<sequence length="159" mass="17756">MPNALSSVACFSSMPHHLYHVQLNAPSSVSSFNSMPIICIMLRSMPHHLYHRLTLCPSSVSCFSSMPHHLYHRLTLCPIICSMFQLNAPSSVASFNSMPHHLYHRLTLCTLCTKQQPQFVGCPDPSFIIASCNLCLLATLTSKSLLPRATAKLKVFREK</sequence>
<dbReference type="Proteomes" id="UP001233172">
    <property type="component" value="Unassembled WGS sequence"/>
</dbReference>
<reference evidence="1" key="2">
    <citation type="submission" date="2023-04" db="EMBL/GenBank/DDBJ databases">
        <authorList>
            <person name="Bu L."/>
            <person name="Lu L."/>
            <person name="Laidemitt M.R."/>
            <person name="Zhang S.M."/>
            <person name="Mutuku M."/>
            <person name="Mkoji G."/>
            <person name="Steinauer M."/>
            <person name="Loker E.S."/>
        </authorList>
    </citation>
    <scope>NUCLEOTIDE SEQUENCE</scope>
    <source>
        <strain evidence="1">KasaAsao</strain>
        <tissue evidence="1">Whole Snail</tissue>
    </source>
</reference>
<reference evidence="1" key="1">
    <citation type="journal article" date="2023" name="PLoS Negl. Trop. Dis.">
        <title>A genome sequence for Biomphalaria pfeifferi, the major vector snail for the human-infecting parasite Schistosoma mansoni.</title>
        <authorList>
            <person name="Bu L."/>
            <person name="Lu L."/>
            <person name="Laidemitt M.R."/>
            <person name="Zhang S.M."/>
            <person name="Mutuku M."/>
            <person name="Mkoji G."/>
            <person name="Steinauer M."/>
            <person name="Loker E.S."/>
        </authorList>
    </citation>
    <scope>NUCLEOTIDE SEQUENCE</scope>
    <source>
        <strain evidence="1">KasaAsao</strain>
    </source>
</reference>
<gene>
    <name evidence="1" type="ORF">Bpfe_019634</name>
</gene>